<keyword evidence="5" id="KW-0413">Isomerase</keyword>
<protein>
    <submittedName>
        <fullName evidence="5">5-carboxymethyl-2-hydroxymuconate isomerase</fullName>
    </submittedName>
</protein>
<dbReference type="PANTHER" id="PTHR42796">
    <property type="entry name" value="FUMARYLACETOACETATE HYDROLASE DOMAIN-CONTAINING PROTEIN 2A-RELATED"/>
    <property type="match status" value="1"/>
</dbReference>
<comment type="cofactor">
    <cofactor evidence="1">
        <name>Mg(2+)</name>
        <dbReference type="ChEBI" id="CHEBI:18420"/>
    </cofactor>
</comment>
<feature type="domain" description="Fumarylacetoacetase-like C-terminal" evidence="4">
    <location>
        <begin position="75"/>
        <end position="279"/>
    </location>
</feature>
<evidence type="ECO:0000256" key="2">
    <source>
        <dbReference type="ARBA" id="ARBA00010211"/>
    </source>
</evidence>
<dbReference type="SUPFAM" id="SSF56529">
    <property type="entry name" value="FAH"/>
    <property type="match status" value="1"/>
</dbReference>
<keyword evidence="3" id="KW-0479">Metal-binding</keyword>
<sequence length="283" mass="31360">MKLLSFEVDGSQRFGVWVGDGVVDLTQRFGSQYPDLLSVLQAGVLPEIAATVKDVKPDFTAERITFLPVIPKPPKIICIGINYEEHRTEIQREPTLKPPVLGRFTNSQIGHLGVIPAPPESEKLDYEGEIAVIIGKAGRRIPLDQVWTHVAGYAPYNDASVRDWQGHTHQWTPGKNFWRTGGFGPWMSTADEFGDDPELHLSTRLNGVEVQRATSRQMIFSIAELITYCSTFTELEPGDVIVTGTPGGVGVRRKPPLFMKDGDVVEVEISEIGVLRNVVEREA</sequence>
<evidence type="ECO:0000313" key="6">
    <source>
        <dbReference type="Proteomes" id="UP000033618"/>
    </source>
</evidence>
<dbReference type="RefSeq" id="WP_046153931.1">
    <property type="nucleotide sequence ID" value="NZ_CADFGU010000002.1"/>
</dbReference>
<dbReference type="Proteomes" id="UP000033618">
    <property type="component" value="Unassembled WGS sequence"/>
</dbReference>
<dbReference type="InterPro" id="IPR011234">
    <property type="entry name" value="Fumarylacetoacetase-like_C"/>
</dbReference>
<gene>
    <name evidence="5" type="ORF">WM40_21515</name>
</gene>
<dbReference type="InterPro" id="IPR051121">
    <property type="entry name" value="FAH"/>
</dbReference>
<dbReference type="GO" id="GO:0046872">
    <property type="term" value="F:metal ion binding"/>
    <property type="evidence" value="ECO:0007669"/>
    <property type="project" value="UniProtKB-KW"/>
</dbReference>
<keyword evidence="6" id="KW-1185">Reference proteome</keyword>
<dbReference type="PANTHER" id="PTHR42796:SF4">
    <property type="entry name" value="FUMARYLACETOACETATE HYDROLASE DOMAIN-CONTAINING PROTEIN 2A"/>
    <property type="match status" value="1"/>
</dbReference>
<dbReference type="EMBL" id="LAQU01000033">
    <property type="protein sequence ID" value="KKB61738.1"/>
    <property type="molecule type" value="Genomic_DNA"/>
</dbReference>
<dbReference type="Pfam" id="PF01557">
    <property type="entry name" value="FAA_hydrolase"/>
    <property type="match status" value="1"/>
</dbReference>
<dbReference type="OrthoDB" id="9805307at2"/>
<evidence type="ECO:0000256" key="3">
    <source>
        <dbReference type="ARBA" id="ARBA00022723"/>
    </source>
</evidence>
<dbReference type="GO" id="GO:0016853">
    <property type="term" value="F:isomerase activity"/>
    <property type="evidence" value="ECO:0007669"/>
    <property type="project" value="UniProtKB-KW"/>
</dbReference>
<dbReference type="GO" id="GO:0044281">
    <property type="term" value="P:small molecule metabolic process"/>
    <property type="evidence" value="ECO:0007669"/>
    <property type="project" value="UniProtKB-ARBA"/>
</dbReference>
<dbReference type="PATRIC" id="fig|28092.6.peg.5066"/>
<name>A0A0F5JV53_9BURK</name>
<evidence type="ECO:0000256" key="1">
    <source>
        <dbReference type="ARBA" id="ARBA00001946"/>
    </source>
</evidence>
<comment type="similarity">
    <text evidence="2">Belongs to the FAH family.</text>
</comment>
<dbReference type="AlphaFoldDB" id="A0A0F5JV53"/>
<proteinExistence type="inferred from homology"/>
<dbReference type="STRING" id="28092.WM40_21515"/>
<evidence type="ECO:0000313" key="5">
    <source>
        <dbReference type="EMBL" id="KKB61738.1"/>
    </source>
</evidence>
<comment type="caution">
    <text evidence="5">The sequence shown here is derived from an EMBL/GenBank/DDBJ whole genome shotgun (WGS) entry which is preliminary data.</text>
</comment>
<reference evidence="5 6" key="1">
    <citation type="submission" date="2015-03" db="EMBL/GenBank/DDBJ databases">
        <title>Draft Genome Sequence of Burkholderia andropogonis type strain ICMP2807, isolated from Sorghum bicolor.</title>
        <authorList>
            <person name="Lopes-Santos L."/>
            <person name="Castro D.B."/>
            <person name="Ottoboni L.M."/>
            <person name="Park D."/>
            <person name="Weirc B.S."/>
            <person name="Destefano S.A."/>
        </authorList>
    </citation>
    <scope>NUCLEOTIDE SEQUENCE [LARGE SCALE GENOMIC DNA]</scope>
    <source>
        <strain evidence="5 6">ICMP2807</strain>
    </source>
</reference>
<dbReference type="InterPro" id="IPR036663">
    <property type="entry name" value="Fumarylacetoacetase_C_sf"/>
</dbReference>
<evidence type="ECO:0000259" key="4">
    <source>
        <dbReference type="Pfam" id="PF01557"/>
    </source>
</evidence>
<organism evidence="5 6">
    <name type="scientific">Robbsia andropogonis</name>
    <dbReference type="NCBI Taxonomy" id="28092"/>
    <lineage>
        <taxon>Bacteria</taxon>
        <taxon>Pseudomonadati</taxon>
        <taxon>Pseudomonadota</taxon>
        <taxon>Betaproteobacteria</taxon>
        <taxon>Burkholderiales</taxon>
        <taxon>Burkholderiaceae</taxon>
        <taxon>Robbsia</taxon>
    </lineage>
</organism>
<dbReference type="Gene3D" id="3.90.850.10">
    <property type="entry name" value="Fumarylacetoacetase-like, C-terminal domain"/>
    <property type="match status" value="1"/>
</dbReference>
<accession>A0A0F5JV53</accession>